<feature type="compositionally biased region" description="Basic residues" evidence="1">
    <location>
        <begin position="31"/>
        <end position="40"/>
    </location>
</feature>
<evidence type="ECO:0000256" key="1">
    <source>
        <dbReference type="SAM" id="MobiDB-lite"/>
    </source>
</evidence>
<feature type="compositionally biased region" description="Basic residues" evidence="1">
    <location>
        <begin position="342"/>
        <end position="355"/>
    </location>
</feature>
<evidence type="ECO:0000313" key="2">
    <source>
        <dbReference type="EnsemblPlants" id="Zm00001eb374180_P001"/>
    </source>
</evidence>
<feature type="compositionally biased region" description="Basic residues" evidence="1">
    <location>
        <begin position="110"/>
        <end position="121"/>
    </location>
</feature>
<feature type="compositionally biased region" description="Gly residues" evidence="1">
    <location>
        <begin position="248"/>
        <end position="261"/>
    </location>
</feature>
<feature type="region of interest" description="Disordered" evidence="1">
    <location>
        <begin position="1"/>
        <end position="155"/>
    </location>
</feature>
<sequence>MRCARSGDRRVGPNASRSRARDGGDLDGSVRVRRRRRLRSLWRAGGGGGGGLAPREPLFDVARAVGGGGADHGLLSSAQQPAQRPQPGGHRGPHLVGAPGHPAGRQRGVGGRRRGRGRGHGPRRDVDDQVLLPAPGGRGAGRRGGARRRDEPGVGDLVVGAPEQDVGGEHGQLQRRAGGLLPRQRVEVAHGGAAEGARVVGMEPHVDALHVEPVGALGQRPHLLAVAHLGQAHRALQRVLVLAAGGAVDGDGEGLQDGGGQAALRERGRGNEEEPRGRRRRRQQRVRAQVALGVEVEEEDEDDDHEEEDDGGEEHPVADGQLLLPRATRGREHAVAAAGALPRRRRGRRRRRDRGRPRDHGCLPSTNGLIAALLFLAAG</sequence>
<accession>A0A804UIE6</accession>
<protein>
    <submittedName>
        <fullName evidence="2">Uncharacterized protein</fullName>
    </submittedName>
</protein>
<proteinExistence type="predicted"/>
<dbReference type="EnsemblPlants" id="Zm00001eb374180_T001">
    <property type="protein sequence ID" value="Zm00001eb374180_P001"/>
    <property type="gene ID" value="Zm00001eb374180"/>
</dbReference>
<feature type="compositionally biased region" description="Basic and acidic residues" evidence="1">
    <location>
        <begin position="19"/>
        <end position="30"/>
    </location>
</feature>
<evidence type="ECO:0000313" key="3">
    <source>
        <dbReference type="Proteomes" id="UP000007305"/>
    </source>
</evidence>
<dbReference type="Gramene" id="Zm00001eb374180_T001">
    <property type="protein sequence ID" value="Zm00001eb374180_P001"/>
    <property type="gene ID" value="Zm00001eb374180"/>
</dbReference>
<organism evidence="2 3">
    <name type="scientific">Zea mays</name>
    <name type="common">Maize</name>
    <dbReference type="NCBI Taxonomy" id="4577"/>
    <lineage>
        <taxon>Eukaryota</taxon>
        <taxon>Viridiplantae</taxon>
        <taxon>Streptophyta</taxon>
        <taxon>Embryophyta</taxon>
        <taxon>Tracheophyta</taxon>
        <taxon>Spermatophyta</taxon>
        <taxon>Magnoliopsida</taxon>
        <taxon>Liliopsida</taxon>
        <taxon>Poales</taxon>
        <taxon>Poaceae</taxon>
        <taxon>PACMAD clade</taxon>
        <taxon>Panicoideae</taxon>
        <taxon>Andropogonodae</taxon>
        <taxon>Andropogoneae</taxon>
        <taxon>Tripsacinae</taxon>
        <taxon>Zea</taxon>
    </lineage>
</organism>
<feature type="region of interest" description="Disordered" evidence="1">
    <location>
        <begin position="248"/>
        <end position="363"/>
    </location>
</feature>
<name>A0A804UIE6_MAIZE</name>
<dbReference type="AlphaFoldDB" id="A0A804UIE6"/>
<reference evidence="2" key="3">
    <citation type="submission" date="2021-05" db="UniProtKB">
        <authorList>
            <consortium name="EnsemblPlants"/>
        </authorList>
    </citation>
    <scope>IDENTIFICATION</scope>
    <source>
        <strain evidence="2">cv. B73</strain>
    </source>
</reference>
<reference evidence="2" key="2">
    <citation type="submission" date="2019-07" db="EMBL/GenBank/DDBJ databases">
        <authorList>
            <person name="Seetharam A."/>
            <person name="Woodhouse M."/>
            <person name="Cannon E."/>
        </authorList>
    </citation>
    <scope>NUCLEOTIDE SEQUENCE [LARGE SCALE GENOMIC DNA]</scope>
    <source>
        <strain evidence="2">cv. B73</strain>
    </source>
</reference>
<dbReference type="Proteomes" id="UP000007305">
    <property type="component" value="Chromosome 9"/>
</dbReference>
<feature type="compositionally biased region" description="Basic and acidic residues" evidence="1">
    <location>
        <begin position="264"/>
        <end position="276"/>
    </location>
</feature>
<keyword evidence="3" id="KW-1185">Reference proteome</keyword>
<feature type="compositionally biased region" description="Basic and acidic residues" evidence="1">
    <location>
        <begin position="1"/>
        <end position="11"/>
    </location>
</feature>
<feature type="compositionally biased region" description="Low complexity" evidence="1">
    <location>
        <begin position="72"/>
        <end position="88"/>
    </location>
</feature>
<feature type="compositionally biased region" description="Acidic residues" evidence="1">
    <location>
        <begin position="295"/>
        <end position="312"/>
    </location>
</feature>
<reference evidence="3" key="1">
    <citation type="journal article" date="2009" name="Science">
        <title>The B73 maize genome: complexity, diversity, and dynamics.</title>
        <authorList>
            <person name="Schnable P.S."/>
            <person name="Ware D."/>
            <person name="Fulton R.S."/>
            <person name="Stein J.C."/>
            <person name="Wei F."/>
            <person name="Pasternak S."/>
            <person name="Liang C."/>
            <person name="Zhang J."/>
            <person name="Fulton L."/>
            <person name="Graves T.A."/>
            <person name="Minx P."/>
            <person name="Reily A.D."/>
            <person name="Courtney L."/>
            <person name="Kruchowski S.S."/>
            <person name="Tomlinson C."/>
            <person name="Strong C."/>
            <person name="Delehaunty K."/>
            <person name="Fronick C."/>
            <person name="Courtney B."/>
            <person name="Rock S.M."/>
            <person name="Belter E."/>
            <person name="Du F."/>
            <person name="Kim K."/>
            <person name="Abbott R.M."/>
            <person name="Cotton M."/>
            <person name="Levy A."/>
            <person name="Marchetto P."/>
            <person name="Ochoa K."/>
            <person name="Jackson S.M."/>
            <person name="Gillam B."/>
            <person name="Chen W."/>
            <person name="Yan L."/>
            <person name="Higginbotham J."/>
            <person name="Cardenas M."/>
            <person name="Waligorski J."/>
            <person name="Applebaum E."/>
            <person name="Phelps L."/>
            <person name="Falcone J."/>
            <person name="Kanchi K."/>
            <person name="Thane T."/>
            <person name="Scimone A."/>
            <person name="Thane N."/>
            <person name="Henke J."/>
            <person name="Wang T."/>
            <person name="Ruppert J."/>
            <person name="Shah N."/>
            <person name="Rotter K."/>
            <person name="Hodges J."/>
            <person name="Ingenthron E."/>
            <person name="Cordes M."/>
            <person name="Kohlberg S."/>
            <person name="Sgro J."/>
            <person name="Delgado B."/>
            <person name="Mead K."/>
            <person name="Chinwalla A."/>
            <person name="Leonard S."/>
            <person name="Crouse K."/>
            <person name="Collura K."/>
            <person name="Kudrna D."/>
            <person name="Currie J."/>
            <person name="He R."/>
            <person name="Angelova A."/>
            <person name="Rajasekar S."/>
            <person name="Mueller T."/>
            <person name="Lomeli R."/>
            <person name="Scara G."/>
            <person name="Ko A."/>
            <person name="Delaney K."/>
            <person name="Wissotski M."/>
            <person name="Lopez G."/>
            <person name="Campos D."/>
            <person name="Braidotti M."/>
            <person name="Ashley E."/>
            <person name="Golser W."/>
            <person name="Kim H."/>
            <person name="Lee S."/>
            <person name="Lin J."/>
            <person name="Dujmic Z."/>
            <person name="Kim W."/>
            <person name="Talag J."/>
            <person name="Zuccolo A."/>
            <person name="Fan C."/>
            <person name="Sebastian A."/>
            <person name="Kramer M."/>
            <person name="Spiegel L."/>
            <person name="Nascimento L."/>
            <person name="Zutavern T."/>
            <person name="Miller B."/>
            <person name="Ambroise C."/>
            <person name="Muller S."/>
            <person name="Spooner W."/>
            <person name="Narechania A."/>
            <person name="Ren L."/>
            <person name="Wei S."/>
            <person name="Kumari S."/>
            <person name="Faga B."/>
            <person name="Levy M.J."/>
            <person name="McMahan L."/>
            <person name="Van Buren P."/>
            <person name="Vaughn M.W."/>
            <person name="Ying K."/>
            <person name="Yeh C.-T."/>
            <person name="Emrich S.J."/>
            <person name="Jia Y."/>
            <person name="Kalyanaraman A."/>
            <person name="Hsia A.-P."/>
            <person name="Barbazuk W.B."/>
            <person name="Baucom R.S."/>
            <person name="Brutnell T.P."/>
            <person name="Carpita N.C."/>
            <person name="Chaparro C."/>
            <person name="Chia J.-M."/>
            <person name="Deragon J.-M."/>
            <person name="Estill J.C."/>
            <person name="Fu Y."/>
            <person name="Jeddeloh J.A."/>
            <person name="Han Y."/>
            <person name="Lee H."/>
            <person name="Li P."/>
            <person name="Lisch D.R."/>
            <person name="Liu S."/>
            <person name="Liu Z."/>
            <person name="Nagel D.H."/>
            <person name="McCann M.C."/>
            <person name="SanMiguel P."/>
            <person name="Myers A.M."/>
            <person name="Nettleton D."/>
            <person name="Nguyen J."/>
            <person name="Penning B.W."/>
            <person name="Ponnala L."/>
            <person name="Schneider K.L."/>
            <person name="Schwartz D.C."/>
            <person name="Sharma A."/>
            <person name="Soderlund C."/>
            <person name="Springer N.M."/>
            <person name="Sun Q."/>
            <person name="Wang H."/>
            <person name="Waterman M."/>
            <person name="Westerman R."/>
            <person name="Wolfgruber T.K."/>
            <person name="Yang L."/>
            <person name="Yu Y."/>
            <person name="Zhang L."/>
            <person name="Zhou S."/>
            <person name="Zhu Q."/>
            <person name="Bennetzen J.L."/>
            <person name="Dawe R.K."/>
            <person name="Jiang J."/>
            <person name="Jiang N."/>
            <person name="Presting G.G."/>
            <person name="Wessler S.R."/>
            <person name="Aluru S."/>
            <person name="Martienssen R.A."/>
            <person name="Clifton S.W."/>
            <person name="McCombie W.R."/>
            <person name="Wing R.A."/>
            <person name="Wilson R.K."/>
        </authorList>
    </citation>
    <scope>NUCLEOTIDE SEQUENCE [LARGE SCALE GENOMIC DNA]</scope>
    <source>
        <strain evidence="3">cv. B73</strain>
    </source>
</reference>
<dbReference type="InParanoid" id="A0A804UIE6"/>